<dbReference type="EMBL" id="PUIV01000013">
    <property type="protein sequence ID" value="PWB93963.1"/>
    <property type="molecule type" value="Genomic_DNA"/>
</dbReference>
<organism evidence="3 4">
    <name type="scientific">Methylosinus sporium</name>
    <dbReference type="NCBI Taxonomy" id="428"/>
    <lineage>
        <taxon>Bacteria</taxon>
        <taxon>Pseudomonadati</taxon>
        <taxon>Pseudomonadota</taxon>
        <taxon>Alphaproteobacteria</taxon>
        <taxon>Hyphomicrobiales</taxon>
        <taxon>Methylocystaceae</taxon>
        <taxon>Methylosinus</taxon>
    </lineage>
</organism>
<dbReference type="OrthoDB" id="9762614at2"/>
<dbReference type="InterPro" id="IPR024705">
    <property type="entry name" value="Ssp411"/>
</dbReference>
<keyword evidence="4" id="KW-1185">Reference proteome</keyword>
<evidence type="ECO:0000313" key="3">
    <source>
        <dbReference type="EMBL" id="PWB93963.1"/>
    </source>
</evidence>
<dbReference type="AlphaFoldDB" id="A0A2U1SQU5"/>
<accession>A0A2U1SQU5</accession>
<dbReference type="PANTHER" id="PTHR42899">
    <property type="entry name" value="SPERMATOGENESIS-ASSOCIATED PROTEIN 20"/>
    <property type="match status" value="1"/>
</dbReference>
<dbReference type="Gene3D" id="3.40.30.10">
    <property type="entry name" value="Glutaredoxin"/>
    <property type="match status" value="1"/>
</dbReference>
<evidence type="ECO:0000259" key="2">
    <source>
        <dbReference type="Pfam" id="PF03190"/>
    </source>
</evidence>
<evidence type="ECO:0000313" key="4">
    <source>
        <dbReference type="Proteomes" id="UP000245137"/>
    </source>
</evidence>
<dbReference type="PIRSF" id="PIRSF006402">
    <property type="entry name" value="UCP006402_thioredoxin"/>
    <property type="match status" value="1"/>
</dbReference>
<dbReference type="InterPro" id="IPR036249">
    <property type="entry name" value="Thioredoxin-like_sf"/>
</dbReference>
<reference evidence="3 4" key="1">
    <citation type="journal article" date="2018" name="Appl. Microbiol. Biotechnol.">
        <title>Co-cultivation of the strictly anaerobic methanogen Methanosarcina barkeri with aerobic methanotrophs in an oxygen-limited membrane bioreactor.</title>
        <authorList>
            <person name="In 't Zandt M.H."/>
            <person name="van den Bosch T.J.M."/>
            <person name="Rijkers R."/>
            <person name="van Kessel M.A.H.J."/>
            <person name="Jetten M.S.M."/>
            <person name="Welte C.U."/>
        </authorList>
    </citation>
    <scope>NUCLEOTIDE SEQUENCE [LARGE SCALE GENOMIC DNA]</scope>
    <source>
        <strain evidence="3 4">DSM 17706</strain>
    </source>
</reference>
<dbReference type="Pfam" id="PF03190">
    <property type="entry name" value="Thioredox_DsbH"/>
    <property type="match status" value="1"/>
</dbReference>
<dbReference type="CDD" id="cd02955">
    <property type="entry name" value="SSP411"/>
    <property type="match status" value="1"/>
</dbReference>
<dbReference type="SUPFAM" id="SSF48208">
    <property type="entry name" value="Six-hairpin glycosidases"/>
    <property type="match status" value="1"/>
</dbReference>
<dbReference type="SUPFAM" id="SSF52833">
    <property type="entry name" value="Thioredoxin-like"/>
    <property type="match status" value="1"/>
</dbReference>
<dbReference type="InterPro" id="IPR012341">
    <property type="entry name" value="6hp_glycosidase-like_sf"/>
</dbReference>
<dbReference type="GO" id="GO:0005975">
    <property type="term" value="P:carbohydrate metabolic process"/>
    <property type="evidence" value="ECO:0007669"/>
    <property type="project" value="InterPro"/>
</dbReference>
<proteinExistence type="predicted"/>
<dbReference type="Gene3D" id="1.50.10.10">
    <property type="match status" value="1"/>
</dbReference>
<protein>
    <submittedName>
        <fullName evidence="3">Thioredoxin domain-containing protein</fullName>
    </submittedName>
</protein>
<sequence>MASDGETAVTQDRNRLGEETSPYLLQHKDNPVHWRAWSAETLALAKAQGKPILLSSGYAACHWCHVMAAESFESEAIAALMNENFVNVKVDREERPDIDHLYQQALQLTGRRGGWPLTMFLTPDGEPFWGGTYFPPEPRYGMPGFADILKAISELWREKPEVVTRNVTAIGDGLNRLAEAAPAEPISPDLVETIAEKLDGYIDRANGGVGGAPKFPQAASLEFLWRAWKRTGRASYREAVLTTLDHICQGGIYDHLAGGFARYSTDERWLVPHFEKMLYDNAQLVDLLTLVWQDEKKPLYAARIEETIDWALREMRLAEGVFASSLDADSEHEEGKFYVWTAAEADAVLGARAAAFRAVYDIEDSGNWEGKSIPNRLHSMELLSTEEEAALALDRAKLLAARAARVRPGRDDKALADWNGLMIAAIASAAQVFERRDWLEAATAAFDFIAAKMTSADGRLLHSYGAGRAKHMAVLDDYADLTRAALALHEATGEARFLERGRDWIEIVETHYRDASAGGYFFTADDAEALIRRSKIAEDAPLPSGNGTMAHVLAQLYHLTGDDRYRVRADATLAAFASAVRRGMLGYSTLLNGAESLRDGLQIVVIGAREASDTAALLRVVHGASLPGRTLAIVAPGAEPPPAHPAAGKTQINGGATAYVCRGATCSLPIVEAAELEKTLRARR</sequence>
<name>A0A2U1SQU5_METSR</name>
<dbReference type="Proteomes" id="UP000245137">
    <property type="component" value="Unassembled WGS sequence"/>
</dbReference>
<feature type="domain" description="Spermatogenesis-associated protein 20-like TRX" evidence="2">
    <location>
        <begin position="14"/>
        <end position="172"/>
    </location>
</feature>
<dbReference type="PANTHER" id="PTHR42899:SF1">
    <property type="entry name" value="SPERMATOGENESIS-ASSOCIATED PROTEIN 20"/>
    <property type="match status" value="1"/>
</dbReference>
<dbReference type="InterPro" id="IPR004879">
    <property type="entry name" value="Ssp411-like_TRX"/>
</dbReference>
<evidence type="ECO:0000256" key="1">
    <source>
        <dbReference type="SAM" id="MobiDB-lite"/>
    </source>
</evidence>
<feature type="region of interest" description="Disordered" evidence="1">
    <location>
        <begin position="1"/>
        <end position="22"/>
    </location>
</feature>
<gene>
    <name evidence="3" type="ORF">C5689_10240</name>
</gene>
<comment type="caution">
    <text evidence="3">The sequence shown here is derived from an EMBL/GenBank/DDBJ whole genome shotgun (WGS) entry which is preliminary data.</text>
</comment>
<dbReference type="InterPro" id="IPR008928">
    <property type="entry name" value="6-hairpin_glycosidase_sf"/>
</dbReference>